<feature type="transmembrane region" description="Helical" evidence="2">
    <location>
        <begin position="126"/>
        <end position="144"/>
    </location>
</feature>
<feature type="transmembrane region" description="Helical" evidence="2">
    <location>
        <begin position="42"/>
        <end position="62"/>
    </location>
</feature>
<keyword evidence="2" id="KW-0812">Transmembrane</keyword>
<evidence type="ECO:0000313" key="6">
    <source>
        <dbReference type="EMBL" id="CAB4710205.1"/>
    </source>
</evidence>
<dbReference type="PANTHER" id="PTHR30487">
    <property type="entry name" value="TYPE 4 PREPILIN-LIKE PROTEINS LEADER PEPTIDE-PROCESSING ENZYME"/>
    <property type="match status" value="1"/>
</dbReference>
<dbReference type="EMBL" id="CAESAL010000052">
    <property type="protein sequence ID" value="CAB4344318.1"/>
    <property type="molecule type" value="Genomic_DNA"/>
</dbReference>
<evidence type="ECO:0000313" key="9">
    <source>
        <dbReference type="EMBL" id="CAB5078814.1"/>
    </source>
</evidence>
<evidence type="ECO:0000313" key="4">
    <source>
        <dbReference type="EMBL" id="CAB4344318.1"/>
    </source>
</evidence>
<dbReference type="Pfam" id="PF01478">
    <property type="entry name" value="Peptidase_A24"/>
    <property type="match status" value="1"/>
</dbReference>
<dbReference type="EMBL" id="CAFBNJ010000055">
    <property type="protein sequence ID" value="CAB4955349.1"/>
    <property type="molecule type" value="Genomic_DNA"/>
</dbReference>
<dbReference type="InterPro" id="IPR014032">
    <property type="entry name" value="Peptidase_A24A_bac"/>
</dbReference>
<evidence type="ECO:0000313" key="5">
    <source>
        <dbReference type="EMBL" id="CAB4371145.1"/>
    </source>
</evidence>
<accession>A0A6J5ZS62</accession>
<protein>
    <submittedName>
        <fullName evidence="4">Unannotated protein</fullName>
    </submittedName>
</protein>
<dbReference type="GO" id="GO:0006465">
    <property type="term" value="P:signal peptide processing"/>
    <property type="evidence" value="ECO:0007669"/>
    <property type="project" value="TreeGrafter"/>
</dbReference>
<keyword evidence="2" id="KW-0472">Membrane</keyword>
<evidence type="ECO:0000313" key="8">
    <source>
        <dbReference type="EMBL" id="CAB4955349.1"/>
    </source>
</evidence>
<feature type="domain" description="Prepilin type IV endopeptidase peptidase" evidence="3">
    <location>
        <begin position="78"/>
        <end position="189"/>
    </location>
</feature>
<proteinExistence type="inferred from homology"/>
<gene>
    <name evidence="6" type="ORF">UFOPK2624_01066</name>
    <name evidence="7" type="ORF">UFOPK2969_00674</name>
    <name evidence="4" type="ORF">UFOPK3331_01346</name>
    <name evidence="8" type="ORF">UFOPK3785_01100</name>
    <name evidence="5" type="ORF">UFOPK4201_00645</name>
    <name evidence="9" type="ORF">UFOPK4371_01969</name>
</gene>
<organism evidence="4">
    <name type="scientific">freshwater metagenome</name>
    <dbReference type="NCBI Taxonomy" id="449393"/>
    <lineage>
        <taxon>unclassified sequences</taxon>
        <taxon>metagenomes</taxon>
        <taxon>ecological metagenomes</taxon>
    </lineage>
</organism>
<feature type="transmembrane region" description="Helical" evidence="2">
    <location>
        <begin position="205"/>
        <end position="227"/>
    </location>
</feature>
<dbReference type="PANTHER" id="PTHR30487:SF0">
    <property type="entry name" value="PREPILIN LEADER PEPTIDASE_N-METHYLTRANSFERASE-RELATED"/>
    <property type="match status" value="1"/>
</dbReference>
<feature type="transmembrane region" description="Helical" evidence="2">
    <location>
        <begin position="69"/>
        <end position="88"/>
    </location>
</feature>
<evidence type="ECO:0000256" key="2">
    <source>
        <dbReference type="SAM" id="Phobius"/>
    </source>
</evidence>
<feature type="transmembrane region" description="Helical" evidence="2">
    <location>
        <begin position="175"/>
        <end position="199"/>
    </location>
</feature>
<dbReference type="EMBL" id="CAEUNJ010000020">
    <property type="protein sequence ID" value="CAB4371145.1"/>
    <property type="molecule type" value="Genomic_DNA"/>
</dbReference>
<keyword evidence="2" id="KW-1133">Transmembrane helix</keyword>
<dbReference type="InterPro" id="IPR050882">
    <property type="entry name" value="Prepilin_peptidase/N-MTase"/>
</dbReference>
<dbReference type="EMBL" id="CAEZXY010000044">
    <property type="protein sequence ID" value="CAB4710205.1"/>
    <property type="molecule type" value="Genomic_DNA"/>
</dbReference>
<dbReference type="InterPro" id="IPR000045">
    <property type="entry name" value="Prepilin_IV_endopep_pep"/>
</dbReference>
<evidence type="ECO:0000313" key="7">
    <source>
        <dbReference type="EMBL" id="CAB4789492.1"/>
    </source>
</evidence>
<dbReference type="EMBL" id="CAFBRD010000177">
    <property type="protein sequence ID" value="CAB5078814.1"/>
    <property type="molecule type" value="Genomic_DNA"/>
</dbReference>
<dbReference type="GO" id="GO:0004190">
    <property type="term" value="F:aspartic-type endopeptidase activity"/>
    <property type="evidence" value="ECO:0007669"/>
    <property type="project" value="InterPro"/>
</dbReference>
<name>A0A6J5ZS62_9ZZZZ</name>
<evidence type="ECO:0000256" key="1">
    <source>
        <dbReference type="ARBA" id="ARBA00005801"/>
    </source>
</evidence>
<dbReference type="Gene3D" id="1.20.120.1220">
    <property type="match status" value="1"/>
</dbReference>
<reference evidence="4" key="1">
    <citation type="submission" date="2020-05" db="EMBL/GenBank/DDBJ databases">
        <authorList>
            <person name="Chiriac C."/>
            <person name="Salcher M."/>
            <person name="Ghai R."/>
            <person name="Kavagutti S V."/>
        </authorList>
    </citation>
    <scope>NUCLEOTIDE SEQUENCE</scope>
</reference>
<evidence type="ECO:0000259" key="3">
    <source>
        <dbReference type="Pfam" id="PF01478"/>
    </source>
</evidence>
<dbReference type="GO" id="GO:0005886">
    <property type="term" value="C:plasma membrane"/>
    <property type="evidence" value="ECO:0007669"/>
    <property type="project" value="TreeGrafter"/>
</dbReference>
<sequence>MNTIRLLVCIVLAVPCGALISNLAEGFVTERPLFQPSDSPRISGRTLAIGITAMGVFVLLGWRFTDASWAELLAYLAGFAAVLLASVIDLTEYRLPDVVVLPSLAIGVVLIASISIFDNSADRMRYAYLAALLAFGVLLIVHLISPQGMGFGDVKFVALLGLMVGWQAHSFGDAVIIVLWLFLIGFAFGTVGGVALMVLRGRSQAFPFGPFLAIGALVTVLLSRALAG</sequence>
<dbReference type="EMBL" id="CAFAAD010000037">
    <property type="protein sequence ID" value="CAB4789492.1"/>
    <property type="molecule type" value="Genomic_DNA"/>
</dbReference>
<feature type="transmembrane region" description="Helical" evidence="2">
    <location>
        <begin position="100"/>
        <end position="117"/>
    </location>
</feature>
<comment type="similarity">
    <text evidence="1">Belongs to the peptidase A24 family.</text>
</comment>
<dbReference type="PRINTS" id="PR00864">
    <property type="entry name" value="PREPILNPTASE"/>
</dbReference>
<dbReference type="AlphaFoldDB" id="A0A6J5ZS62"/>